<dbReference type="PANTHER" id="PTHR28259:SF1">
    <property type="entry name" value="FLUORIDE EXPORT PROTEIN 1-RELATED"/>
    <property type="match status" value="1"/>
</dbReference>
<evidence type="ECO:0000256" key="4">
    <source>
        <dbReference type="ARBA" id="ARBA00022989"/>
    </source>
</evidence>
<dbReference type="Pfam" id="PF02537">
    <property type="entry name" value="CRCB"/>
    <property type="match status" value="1"/>
</dbReference>
<protein>
    <recommendedName>
        <fullName evidence="8">Fluoride-specific ion channel FluC</fullName>
    </recommendedName>
</protein>
<dbReference type="AlphaFoldDB" id="A0ABD5UEQ9"/>
<dbReference type="Proteomes" id="UP001596406">
    <property type="component" value="Unassembled WGS sequence"/>
</dbReference>
<feature type="transmembrane region" description="Helical" evidence="8">
    <location>
        <begin position="70"/>
        <end position="93"/>
    </location>
</feature>
<comment type="catalytic activity">
    <reaction evidence="7">
        <text>fluoride(in) = fluoride(out)</text>
        <dbReference type="Rhea" id="RHEA:76159"/>
        <dbReference type="ChEBI" id="CHEBI:17051"/>
    </reaction>
    <physiologicalReaction direction="left-to-right" evidence="7">
        <dbReference type="Rhea" id="RHEA:76160"/>
    </physiologicalReaction>
</comment>
<dbReference type="GO" id="GO:0062054">
    <property type="term" value="F:fluoride channel activity"/>
    <property type="evidence" value="ECO:0007669"/>
    <property type="project" value="UniProtKB-UniRule"/>
</dbReference>
<dbReference type="EMBL" id="JBHSXM010000001">
    <property type="protein sequence ID" value="MFC6836671.1"/>
    <property type="molecule type" value="Genomic_DNA"/>
</dbReference>
<comment type="function">
    <text evidence="8">Fluoride-specific ion channel. Important for reducing fluoride concentration in the cell, thus reducing its toxicity.</text>
</comment>
<dbReference type="PANTHER" id="PTHR28259">
    <property type="entry name" value="FLUORIDE EXPORT PROTEIN 1-RELATED"/>
    <property type="match status" value="1"/>
</dbReference>
<comment type="similarity">
    <text evidence="6 8">Belongs to the fluoride channel Fluc/FEX (TC 1.A.43) family.</text>
</comment>
<comment type="caution">
    <text evidence="9">The sequence shown here is derived from an EMBL/GenBank/DDBJ whole genome shotgun (WGS) entry which is preliminary data.</text>
</comment>
<keyword evidence="5 8" id="KW-0472">Membrane</keyword>
<feature type="transmembrane region" description="Helical" evidence="8">
    <location>
        <begin position="105"/>
        <end position="124"/>
    </location>
</feature>
<keyword evidence="8" id="KW-0407">Ion channel</keyword>
<organism evidence="9 10">
    <name type="scientific">Halomarina ordinaria</name>
    <dbReference type="NCBI Taxonomy" id="3033939"/>
    <lineage>
        <taxon>Archaea</taxon>
        <taxon>Methanobacteriati</taxon>
        <taxon>Methanobacteriota</taxon>
        <taxon>Stenosarchaea group</taxon>
        <taxon>Halobacteria</taxon>
        <taxon>Halobacteriales</taxon>
        <taxon>Natronomonadaceae</taxon>
        <taxon>Halomarina</taxon>
    </lineage>
</organism>
<sequence>MSAPHPLSKLESLALVAVGGFVGANARYLVGVFVPDAPGTLVVNVLGSIALGFLLTEATHSGYLAAETRVVLGSGFLSSFTTYSTFAVETALLGSPVWMLANVTLSYALGFAGAVVGAHAARALDAGRGENHGRSV</sequence>
<evidence type="ECO:0000313" key="10">
    <source>
        <dbReference type="Proteomes" id="UP001596406"/>
    </source>
</evidence>
<dbReference type="GO" id="GO:0005886">
    <property type="term" value="C:plasma membrane"/>
    <property type="evidence" value="ECO:0007669"/>
    <property type="project" value="UniProtKB-SubCell"/>
</dbReference>
<feature type="transmembrane region" description="Helical" evidence="8">
    <location>
        <begin position="12"/>
        <end position="34"/>
    </location>
</feature>
<evidence type="ECO:0000256" key="7">
    <source>
        <dbReference type="ARBA" id="ARBA00035585"/>
    </source>
</evidence>
<accession>A0ABD5UEQ9</accession>
<dbReference type="InterPro" id="IPR003691">
    <property type="entry name" value="FluC"/>
</dbReference>
<evidence type="ECO:0000256" key="2">
    <source>
        <dbReference type="ARBA" id="ARBA00022475"/>
    </source>
</evidence>
<dbReference type="HAMAP" id="MF_00454">
    <property type="entry name" value="FluC"/>
    <property type="match status" value="1"/>
</dbReference>
<feature type="transmembrane region" description="Helical" evidence="8">
    <location>
        <begin position="40"/>
        <end position="58"/>
    </location>
</feature>
<keyword evidence="8" id="KW-0813">Transport</keyword>
<evidence type="ECO:0000256" key="3">
    <source>
        <dbReference type="ARBA" id="ARBA00022692"/>
    </source>
</evidence>
<evidence type="ECO:0000256" key="8">
    <source>
        <dbReference type="HAMAP-Rule" id="MF_00454"/>
    </source>
</evidence>
<comment type="caution">
    <text evidence="8">Lacks conserved residue(s) required for the propagation of feature annotation.</text>
</comment>
<keyword evidence="8" id="KW-0406">Ion transport</keyword>
<keyword evidence="10" id="KW-1185">Reference proteome</keyword>
<keyword evidence="4 8" id="KW-1133">Transmembrane helix</keyword>
<keyword evidence="2 8" id="KW-1003">Cell membrane</keyword>
<gene>
    <name evidence="8" type="primary">fluC</name>
    <name evidence="8" type="synonym">crcB</name>
    <name evidence="9" type="ORF">ACFQHK_09105</name>
</gene>
<name>A0ABD5UEQ9_9EURY</name>
<evidence type="ECO:0000256" key="6">
    <source>
        <dbReference type="ARBA" id="ARBA00035120"/>
    </source>
</evidence>
<comment type="subcellular location">
    <subcellularLocation>
        <location evidence="1 8">Cell membrane</location>
        <topology evidence="1 8">Multi-pass membrane protein</topology>
    </subcellularLocation>
</comment>
<reference evidence="9 10" key="1">
    <citation type="journal article" date="2019" name="Int. J. Syst. Evol. Microbiol.">
        <title>The Global Catalogue of Microorganisms (GCM) 10K type strain sequencing project: providing services to taxonomists for standard genome sequencing and annotation.</title>
        <authorList>
            <consortium name="The Broad Institute Genomics Platform"/>
            <consortium name="The Broad Institute Genome Sequencing Center for Infectious Disease"/>
            <person name="Wu L."/>
            <person name="Ma J."/>
        </authorList>
    </citation>
    <scope>NUCLEOTIDE SEQUENCE [LARGE SCALE GENOMIC DNA]</scope>
    <source>
        <strain evidence="9 10">PSRA2</strain>
    </source>
</reference>
<dbReference type="RefSeq" id="WP_304448352.1">
    <property type="nucleotide sequence ID" value="NZ_JARRAH010000001.1"/>
</dbReference>
<evidence type="ECO:0000256" key="5">
    <source>
        <dbReference type="ARBA" id="ARBA00023136"/>
    </source>
</evidence>
<evidence type="ECO:0000256" key="1">
    <source>
        <dbReference type="ARBA" id="ARBA00004651"/>
    </source>
</evidence>
<dbReference type="GO" id="GO:0140114">
    <property type="term" value="P:cellular detoxification of fluoride"/>
    <property type="evidence" value="ECO:0007669"/>
    <property type="project" value="UniProtKB-UniRule"/>
</dbReference>
<keyword evidence="3 8" id="KW-0812">Transmembrane</keyword>
<evidence type="ECO:0000313" key="9">
    <source>
        <dbReference type="EMBL" id="MFC6836671.1"/>
    </source>
</evidence>
<proteinExistence type="inferred from homology"/>